<dbReference type="PANTHER" id="PTHR15583">
    <property type="entry name" value="INTERLEUKIN-17 RECEPTOR"/>
    <property type="match status" value="1"/>
</dbReference>
<evidence type="ECO:0000313" key="10">
    <source>
        <dbReference type="Proteomes" id="UP000316079"/>
    </source>
</evidence>
<feature type="domain" description="SEFIR" evidence="8">
    <location>
        <begin position="187"/>
        <end position="343"/>
    </location>
</feature>
<dbReference type="Proteomes" id="UP000316079">
    <property type="component" value="Unassembled WGS sequence"/>
</dbReference>
<comment type="caution">
    <text evidence="9">The sequence shown here is derived from an EMBL/GenBank/DDBJ whole genome shotgun (WGS) entry which is preliminary data.</text>
</comment>
<evidence type="ECO:0000256" key="2">
    <source>
        <dbReference type="ARBA" id="ARBA00022692"/>
    </source>
</evidence>
<keyword evidence="2" id="KW-0812">Transmembrane</keyword>
<dbReference type="Gene3D" id="3.40.50.11530">
    <property type="match status" value="1"/>
</dbReference>
<evidence type="ECO:0000256" key="5">
    <source>
        <dbReference type="ARBA" id="ARBA00023136"/>
    </source>
</evidence>
<keyword evidence="4" id="KW-1133">Transmembrane helix</keyword>
<evidence type="ECO:0000256" key="3">
    <source>
        <dbReference type="ARBA" id="ARBA00022729"/>
    </source>
</evidence>
<dbReference type="FunFam" id="3.40.50.11530:FF:000002">
    <property type="entry name" value="Interleukin 17 receptor A"/>
    <property type="match status" value="1"/>
</dbReference>
<keyword evidence="10" id="KW-1185">Reference proteome</keyword>
<comment type="subcellular location">
    <subcellularLocation>
        <location evidence="1">Membrane</location>
        <topology evidence="1">Single-pass type I membrane protein</topology>
    </subcellularLocation>
</comment>
<keyword evidence="5" id="KW-0472">Membrane</keyword>
<protein>
    <recommendedName>
        <fullName evidence="8">SEFIR domain-containing protein</fullName>
    </recommendedName>
</protein>
<dbReference type="GO" id="GO:0030368">
    <property type="term" value="F:interleukin-17 receptor activity"/>
    <property type="evidence" value="ECO:0007669"/>
    <property type="project" value="InterPro"/>
</dbReference>
<evidence type="ECO:0000313" key="9">
    <source>
        <dbReference type="EMBL" id="TRY56108.1"/>
    </source>
</evidence>
<dbReference type="AlphaFoldDB" id="A0A553MSE4"/>
<name>A0A553MSE4_9TELE</name>
<proteinExistence type="predicted"/>
<keyword evidence="6" id="KW-0675">Receptor</keyword>
<accession>A0A553MSE4</accession>
<organism evidence="9 10">
    <name type="scientific">Danionella cerebrum</name>
    <dbReference type="NCBI Taxonomy" id="2873325"/>
    <lineage>
        <taxon>Eukaryota</taxon>
        <taxon>Metazoa</taxon>
        <taxon>Chordata</taxon>
        <taxon>Craniata</taxon>
        <taxon>Vertebrata</taxon>
        <taxon>Euteleostomi</taxon>
        <taxon>Actinopterygii</taxon>
        <taxon>Neopterygii</taxon>
        <taxon>Teleostei</taxon>
        <taxon>Ostariophysi</taxon>
        <taxon>Cypriniformes</taxon>
        <taxon>Danionidae</taxon>
        <taxon>Danioninae</taxon>
        <taxon>Danionella</taxon>
    </lineage>
</organism>
<evidence type="ECO:0000256" key="6">
    <source>
        <dbReference type="ARBA" id="ARBA00023170"/>
    </source>
</evidence>
<dbReference type="EMBL" id="SRMA01027294">
    <property type="protein sequence ID" value="TRY56108.1"/>
    <property type="molecule type" value="Genomic_DNA"/>
</dbReference>
<evidence type="ECO:0000256" key="7">
    <source>
        <dbReference type="ARBA" id="ARBA00023180"/>
    </source>
</evidence>
<evidence type="ECO:0000256" key="1">
    <source>
        <dbReference type="ARBA" id="ARBA00004479"/>
    </source>
</evidence>
<dbReference type="STRING" id="623744.A0A553MSE4"/>
<keyword evidence="3" id="KW-0732">Signal</keyword>
<dbReference type="PANTHER" id="PTHR15583:SF22">
    <property type="entry name" value="INTERLEUKIN-17 RECEPTOR A-LIKE"/>
    <property type="match status" value="1"/>
</dbReference>
<dbReference type="PROSITE" id="PS51534">
    <property type="entry name" value="SEFIR"/>
    <property type="match status" value="1"/>
</dbReference>
<evidence type="ECO:0000256" key="4">
    <source>
        <dbReference type="ARBA" id="ARBA00022989"/>
    </source>
</evidence>
<reference evidence="9 10" key="1">
    <citation type="journal article" date="2019" name="Sci. Data">
        <title>Hybrid genome assembly and annotation of Danionella translucida.</title>
        <authorList>
            <person name="Kadobianskyi M."/>
            <person name="Schulze L."/>
            <person name="Schuelke M."/>
            <person name="Judkewitz B."/>
        </authorList>
    </citation>
    <scope>NUCLEOTIDE SEQUENCE [LARGE SCALE GENOMIC DNA]</scope>
    <source>
        <strain evidence="9 10">Bolton</strain>
    </source>
</reference>
<dbReference type="InterPro" id="IPR039465">
    <property type="entry name" value="IL-17_rcpt-like"/>
</dbReference>
<sequence length="506" mass="58385">MPTWTKNPRNEMWAFSLDRIAVIPNLKYQLLVTNLPKPDTGSFTIVTNISVPERIWGKSVEWSVKQYHKQNQVKMRIEFEAESFFEQYRVSIYSPDLHPDRTRDVMKDGRMLVTVEFTLDVLQINHCHLELLIQPLSVHSMKNCVEYREKVDICPFHQKKYLNREMLGNSTYNNKSDVKKNPVQQEQKKVIVIYSLDHHLYKEIILKLCAFLRAKCGTEVTLDLLESSYLSTIGRVQWLDLQRERISKSSHKVLILCSPGVQAKWKAMCGEHKVTLKEDERSPIGDMLTPALSLIVTDFVHASSFHKYLVAYFEEVCSEEDVPSPFNILVKYKLMKHFEELCFRILDVEKHEPGQIKSIEGIRENDFFRCPSGRALQEAIQAFKRFQMKNPNWFDLEILGTDEEHEKETTTDLFPTDRKYLAGCKVHTFVNMILTDEQALKSSVAETAVIPSQDYSVSTTDVSHSGPGLSSVITFAVQDLPTVNQEQHASSLQPLLVPLWTQKKNA</sequence>
<evidence type="ECO:0000259" key="8">
    <source>
        <dbReference type="PROSITE" id="PS51534"/>
    </source>
</evidence>
<dbReference type="OrthoDB" id="5915222at2759"/>
<gene>
    <name evidence="9" type="ORF">DNTS_015241</name>
</gene>
<dbReference type="Pfam" id="PF08357">
    <property type="entry name" value="SEFIR"/>
    <property type="match status" value="1"/>
</dbReference>
<dbReference type="InterPro" id="IPR013568">
    <property type="entry name" value="SEFIR_dom"/>
</dbReference>
<dbReference type="GO" id="GO:0016020">
    <property type="term" value="C:membrane"/>
    <property type="evidence" value="ECO:0007669"/>
    <property type="project" value="UniProtKB-SubCell"/>
</dbReference>
<keyword evidence="7" id="KW-0325">Glycoprotein</keyword>